<accession>A0A4U6D8T2</accession>
<protein>
    <submittedName>
        <fullName evidence="1">Uncharacterized protein</fullName>
    </submittedName>
</protein>
<dbReference type="AlphaFoldDB" id="A0A4U6D8T2"/>
<evidence type="ECO:0000313" key="1">
    <source>
        <dbReference type="EMBL" id="TKT93889.1"/>
    </source>
</evidence>
<keyword evidence="2" id="KW-1185">Reference proteome</keyword>
<dbReference type="EMBL" id="SZVO01000001">
    <property type="protein sequence ID" value="TKT93889.1"/>
    <property type="molecule type" value="Genomic_DNA"/>
</dbReference>
<dbReference type="Proteomes" id="UP000304900">
    <property type="component" value="Unassembled WGS sequence"/>
</dbReference>
<comment type="caution">
    <text evidence="1">The sequence shown here is derived from an EMBL/GenBank/DDBJ whole genome shotgun (WGS) entry which is preliminary data.</text>
</comment>
<name>A0A4U6D8T2_9BACT</name>
<dbReference type="OrthoDB" id="9962135at2"/>
<organism evidence="1 2">
    <name type="scientific">Dyadobacter frigoris</name>
    <dbReference type="NCBI Taxonomy" id="2576211"/>
    <lineage>
        <taxon>Bacteria</taxon>
        <taxon>Pseudomonadati</taxon>
        <taxon>Bacteroidota</taxon>
        <taxon>Cytophagia</taxon>
        <taxon>Cytophagales</taxon>
        <taxon>Spirosomataceae</taxon>
        <taxon>Dyadobacter</taxon>
    </lineage>
</organism>
<reference evidence="1 2" key="1">
    <citation type="submission" date="2019-05" db="EMBL/GenBank/DDBJ databases">
        <title>Dyadobacter AR-3-8 sp. nov., isolated from arctic soil.</title>
        <authorList>
            <person name="Chaudhary D.K."/>
        </authorList>
    </citation>
    <scope>NUCLEOTIDE SEQUENCE [LARGE SCALE GENOMIC DNA]</scope>
    <source>
        <strain evidence="1 2">AR-3-8</strain>
    </source>
</reference>
<sequence length="67" mass="7711">MILNRYYICLINNGDGMNASISNEPIILAEPVNFWSKSLILNDSCVFKDCCKNYKKKGKYCKKCPKK</sequence>
<proteinExistence type="predicted"/>
<gene>
    <name evidence="1" type="ORF">FDK13_01375</name>
</gene>
<evidence type="ECO:0000313" key="2">
    <source>
        <dbReference type="Proteomes" id="UP000304900"/>
    </source>
</evidence>